<dbReference type="CDD" id="cd00130">
    <property type="entry name" value="PAS"/>
    <property type="match status" value="1"/>
</dbReference>
<evidence type="ECO:0000259" key="2">
    <source>
        <dbReference type="PROSITE" id="PS50110"/>
    </source>
</evidence>
<dbReference type="Pfam" id="PF00072">
    <property type="entry name" value="Response_reg"/>
    <property type="match status" value="1"/>
</dbReference>
<organism evidence="6 7">
    <name type="scientific">Nitratidesulfovibrio vulgaris (strain DP4)</name>
    <name type="common">Desulfovibrio vulgaris</name>
    <dbReference type="NCBI Taxonomy" id="391774"/>
    <lineage>
        <taxon>Bacteria</taxon>
        <taxon>Pseudomonadati</taxon>
        <taxon>Thermodesulfobacteriota</taxon>
        <taxon>Desulfovibrionia</taxon>
        <taxon>Desulfovibrionales</taxon>
        <taxon>Desulfovibrionaceae</taxon>
        <taxon>Nitratidesulfovibrio</taxon>
    </lineage>
</organism>
<dbReference type="NCBIfam" id="TIGR00277">
    <property type="entry name" value="HDIG"/>
    <property type="match status" value="1"/>
</dbReference>
<dbReference type="KEGG" id="dvl:Dvul_0434"/>
<dbReference type="AlphaFoldDB" id="A0A0H3A626"/>
<dbReference type="HOGENOM" id="CLU_000445_92_10_7"/>
<dbReference type="CDD" id="cd17534">
    <property type="entry name" value="REC_DC-like"/>
    <property type="match status" value="1"/>
</dbReference>
<dbReference type="Proteomes" id="UP000009173">
    <property type="component" value="Chromosome"/>
</dbReference>
<reference evidence="7" key="1">
    <citation type="journal article" date="2009" name="Environ. Microbiol.">
        <title>Contribution of mobile genetic elements to Desulfovibrio vulgaris genome plasticity.</title>
        <authorList>
            <person name="Walker C.B."/>
            <person name="Stolyar S."/>
            <person name="Chivian D."/>
            <person name="Pinel N."/>
            <person name="Gabster J.A."/>
            <person name="Dehal P.S."/>
            <person name="He Z."/>
            <person name="Yang Z.K."/>
            <person name="Yen H.C."/>
            <person name="Zhou J."/>
            <person name="Wall J.D."/>
            <person name="Hazen T.C."/>
            <person name="Arkin A.P."/>
            <person name="Stahl D.A."/>
        </authorList>
    </citation>
    <scope>NUCLEOTIDE SEQUENCE [LARGE SCALE GENOMIC DNA]</scope>
    <source>
        <strain evidence="7">DP4</strain>
    </source>
</reference>
<dbReference type="InterPro" id="IPR035965">
    <property type="entry name" value="PAS-like_dom_sf"/>
</dbReference>
<dbReference type="InterPro" id="IPR006675">
    <property type="entry name" value="HDIG_dom"/>
</dbReference>
<dbReference type="SMART" id="SM00471">
    <property type="entry name" value="HDc"/>
    <property type="match status" value="1"/>
</dbReference>
<dbReference type="InterPro" id="IPR001789">
    <property type="entry name" value="Sig_transdc_resp-reg_receiver"/>
</dbReference>
<dbReference type="PROSITE" id="PS50112">
    <property type="entry name" value="PAS"/>
    <property type="match status" value="1"/>
</dbReference>
<dbReference type="Pfam" id="PF13487">
    <property type="entry name" value="HD_5"/>
    <property type="match status" value="1"/>
</dbReference>
<name>A0A0H3A626_NITV4</name>
<dbReference type="EMBL" id="CP000527">
    <property type="protein sequence ID" value="ABM27457.1"/>
    <property type="molecule type" value="Genomic_DNA"/>
</dbReference>
<evidence type="ECO:0000256" key="1">
    <source>
        <dbReference type="PROSITE-ProRule" id="PRU00169"/>
    </source>
</evidence>
<accession>A0A0H3A626</accession>
<dbReference type="CDD" id="cd00077">
    <property type="entry name" value="HDc"/>
    <property type="match status" value="1"/>
</dbReference>
<dbReference type="GO" id="GO:0000160">
    <property type="term" value="P:phosphorelay signal transduction system"/>
    <property type="evidence" value="ECO:0007669"/>
    <property type="project" value="InterPro"/>
</dbReference>
<dbReference type="Gene3D" id="3.40.50.2300">
    <property type="match status" value="1"/>
</dbReference>
<dbReference type="SMART" id="SM00091">
    <property type="entry name" value="PAS"/>
    <property type="match status" value="1"/>
</dbReference>
<gene>
    <name evidence="6" type="ordered locus">Dvul_0434</name>
</gene>
<evidence type="ECO:0000313" key="7">
    <source>
        <dbReference type="Proteomes" id="UP000009173"/>
    </source>
</evidence>
<dbReference type="Gene3D" id="1.10.3210.10">
    <property type="entry name" value="Hypothetical protein af1432"/>
    <property type="match status" value="1"/>
</dbReference>
<evidence type="ECO:0000259" key="4">
    <source>
        <dbReference type="PROSITE" id="PS50113"/>
    </source>
</evidence>
<feature type="domain" description="HD-GYP" evidence="5">
    <location>
        <begin position="264"/>
        <end position="458"/>
    </location>
</feature>
<dbReference type="InterPro" id="IPR011006">
    <property type="entry name" value="CheY-like_superfamily"/>
</dbReference>
<dbReference type="InterPro" id="IPR000014">
    <property type="entry name" value="PAS"/>
</dbReference>
<dbReference type="PROSITE" id="PS50113">
    <property type="entry name" value="PAC"/>
    <property type="match status" value="1"/>
</dbReference>
<dbReference type="PROSITE" id="PS50110">
    <property type="entry name" value="RESPONSE_REGULATORY"/>
    <property type="match status" value="1"/>
</dbReference>
<dbReference type="SUPFAM" id="SSF55785">
    <property type="entry name" value="PYP-like sensor domain (PAS domain)"/>
    <property type="match status" value="1"/>
</dbReference>
<dbReference type="SUPFAM" id="SSF109604">
    <property type="entry name" value="HD-domain/PDEase-like"/>
    <property type="match status" value="1"/>
</dbReference>
<dbReference type="PANTHER" id="PTHR45228:SF8">
    <property type="entry name" value="TWO-COMPONENT RESPONSE REGULATOR-RELATED"/>
    <property type="match status" value="1"/>
</dbReference>
<evidence type="ECO:0000259" key="3">
    <source>
        <dbReference type="PROSITE" id="PS50112"/>
    </source>
</evidence>
<dbReference type="SMART" id="SM00448">
    <property type="entry name" value="REC"/>
    <property type="match status" value="1"/>
</dbReference>
<dbReference type="InterPro" id="IPR003607">
    <property type="entry name" value="HD/PDEase_dom"/>
</dbReference>
<dbReference type="Pfam" id="PF08448">
    <property type="entry name" value="PAS_4"/>
    <property type="match status" value="1"/>
</dbReference>
<evidence type="ECO:0000313" key="6">
    <source>
        <dbReference type="EMBL" id="ABM27457.1"/>
    </source>
</evidence>
<dbReference type="InterPro" id="IPR037522">
    <property type="entry name" value="HD_GYP_dom"/>
</dbReference>
<evidence type="ECO:0000259" key="5">
    <source>
        <dbReference type="PROSITE" id="PS51832"/>
    </source>
</evidence>
<dbReference type="InterPro" id="IPR013656">
    <property type="entry name" value="PAS_4"/>
</dbReference>
<feature type="domain" description="PAC" evidence="4">
    <location>
        <begin position="207"/>
        <end position="259"/>
    </location>
</feature>
<protein>
    <submittedName>
        <fullName evidence="6">Putative PAS/PAC sensor protein</fullName>
    </submittedName>
</protein>
<feature type="domain" description="Response regulatory" evidence="2">
    <location>
        <begin position="4"/>
        <end position="119"/>
    </location>
</feature>
<dbReference type="InterPro" id="IPR000700">
    <property type="entry name" value="PAS-assoc_C"/>
</dbReference>
<feature type="modified residue" description="4-aspartylphosphate" evidence="1">
    <location>
        <position position="54"/>
    </location>
</feature>
<dbReference type="InterPro" id="IPR052020">
    <property type="entry name" value="Cyclic_di-GMP/3'3'-cGAMP_PDE"/>
</dbReference>
<proteinExistence type="predicted"/>
<dbReference type="NCBIfam" id="TIGR00229">
    <property type="entry name" value="sensory_box"/>
    <property type="match status" value="1"/>
</dbReference>
<sequence length="458" mass="50081">MRYDILLVEDEAVVACDVRHRLERLGYAPARLATNGAEALRMFNERTPDVVLMDIVLDGPMDGIELAGHIRAEAHTPIIYLTGHAAPDILHRAKITEPFGYILKPFEDRELHICIEMAIYKSRVDNDLRAKERWFASTLRSIPDAVVTVDGAGRITYCNDSAERLTHQPRAELLGARFGQSIPLCDALRTDYTDPAALVAPGYGPLHFSDAATLGTPSGSVPVEIRISPLHDANGTDAGAVLVMRDVTERRRAEETLHATLDDLQRAFRQTVSALAATSEKRDPYTAGHQARVAQLACALASRLDLGAHAIEGVRVAAMLHDIGKIHIPSEILAKPTRLSDLEMSIMRMHSEVGHDILREISFPWPVADIVLQHHERLDGSGYPHGLASDAILPAARIIAVADVVEAMSSHRPYRPARGLGLAFDEIMSGRGARYDAAVVDACQSLFAEGFTFDQPNG</sequence>
<feature type="domain" description="PAS" evidence="3">
    <location>
        <begin position="131"/>
        <end position="175"/>
    </location>
</feature>
<dbReference type="Gene3D" id="3.30.450.20">
    <property type="entry name" value="PAS domain"/>
    <property type="match status" value="1"/>
</dbReference>
<dbReference type="RefSeq" id="WP_011791610.1">
    <property type="nucleotide sequence ID" value="NC_008751.1"/>
</dbReference>
<keyword evidence="1" id="KW-0597">Phosphoprotein</keyword>
<dbReference type="PANTHER" id="PTHR45228">
    <property type="entry name" value="CYCLIC DI-GMP PHOSPHODIESTERASE TM_0186-RELATED"/>
    <property type="match status" value="1"/>
</dbReference>
<dbReference type="PROSITE" id="PS51832">
    <property type="entry name" value="HD_GYP"/>
    <property type="match status" value="1"/>
</dbReference>
<dbReference type="SUPFAM" id="SSF52172">
    <property type="entry name" value="CheY-like"/>
    <property type="match status" value="1"/>
</dbReference>